<dbReference type="OMA" id="KHPFEKT"/>
<dbReference type="Gramene" id="Bo7g111590.1">
    <property type="protein sequence ID" value="Bo7g111590.1"/>
    <property type="gene ID" value="Bo7g111590"/>
</dbReference>
<proteinExistence type="predicted"/>
<keyword evidence="2" id="KW-1185">Reference proteome</keyword>
<dbReference type="RefSeq" id="XP_013596815.1">
    <property type="nucleotide sequence ID" value="XM_013741361.1"/>
</dbReference>
<dbReference type="KEGG" id="boe:106304983"/>
<dbReference type="InterPro" id="IPR053234">
    <property type="entry name" value="RPM1_Interactor"/>
</dbReference>
<dbReference type="OrthoDB" id="266020at2759"/>
<name>A0A0D3DGG0_BRAOL</name>
<dbReference type="STRING" id="109376.A0A0D3DGG0"/>
<reference evidence="1" key="2">
    <citation type="submission" date="2015-03" db="UniProtKB">
        <authorList>
            <consortium name="EnsemblPlants"/>
        </authorList>
    </citation>
    <scope>IDENTIFICATION</scope>
</reference>
<dbReference type="PANTHER" id="PTHR33443">
    <property type="entry name" value="ZGC:112980"/>
    <property type="match status" value="1"/>
</dbReference>
<dbReference type="HOGENOM" id="CLU_111354_0_0_1"/>
<sequence>MEIVEIAPDLWEAMKEMKTKRRKKLSNEEIAEAEEEEGTPLRGMFCLKTRQEDMKPFEEKEDCFILDFDPSDSFDSSFPENPEGGDDDDVAIIHEKGQVACRDFPHPRHLCLKYPFGSTQHSLHCNQCYCYVCDLAAPCPHWTPSYEPHCEALENSRWKSLRELHRGRRGH</sequence>
<dbReference type="EnsemblPlants" id="Bo7g111590.1">
    <property type="protein sequence ID" value="Bo7g111590.1"/>
    <property type="gene ID" value="Bo7g111590"/>
</dbReference>
<accession>A0A0D3DGG0</accession>
<evidence type="ECO:0000313" key="1">
    <source>
        <dbReference type="EnsemblPlants" id="Bo7g111590.1"/>
    </source>
</evidence>
<organism evidence="1 2">
    <name type="scientific">Brassica oleracea var. oleracea</name>
    <dbReference type="NCBI Taxonomy" id="109376"/>
    <lineage>
        <taxon>Eukaryota</taxon>
        <taxon>Viridiplantae</taxon>
        <taxon>Streptophyta</taxon>
        <taxon>Embryophyta</taxon>
        <taxon>Tracheophyta</taxon>
        <taxon>Spermatophyta</taxon>
        <taxon>Magnoliopsida</taxon>
        <taxon>eudicotyledons</taxon>
        <taxon>Gunneridae</taxon>
        <taxon>Pentapetalae</taxon>
        <taxon>rosids</taxon>
        <taxon>malvids</taxon>
        <taxon>Brassicales</taxon>
        <taxon>Brassicaceae</taxon>
        <taxon>Brassiceae</taxon>
        <taxon>Brassica</taxon>
    </lineage>
</organism>
<dbReference type="GeneID" id="106304983"/>
<dbReference type="Proteomes" id="UP000032141">
    <property type="component" value="Chromosome C7"/>
</dbReference>
<dbReference type="AlphaFoldDB" id="A0A0D3DGG0"/>
<protein>
    <submittedName>
        <fullName evidence="1">Uncharacterized protein</fullName>
    </submittedName>
</protein>
<evidence type="ECO:0000313" key="2">
    <source>
        <dbReference type="Proteomes" id="UP000032141"/>
    </source>
</evidence>
<dbReference type="eggNOG" id="ENOG502S1TM">
    <property type="taxonomic scope" value="Eukaryota"/>
</dbReference>
<reference evidence="1 2" key="1">
    <citation type="journal article" date="2014" name="Genome Biol.">
        <title>Transcriptome and methylome profiling reveals relics of genome dominance in the mesopolyploid Brassica oleracea.</title>
        <authorList>
            <person name="Parkin I.A."/>
            <person name="Koh C."/>
            <person name="Tang H."/>
            <person name="Robinson S.J."/>
            <person name="Kagale S."/>
            <person name="Clarke W.E."/>
            <person name="Town C.D."/>
            <person name="Nixon J."/>
            <person name="Krishnakumar V."/>
            <person name="Bidwell S.L."/>
            <person name="Denoeud F."/>
            <person name="Belcram H."/>
            <person name="Links M.G."/>
            <person name="Just J."/>
            <person name="Clarke C."/>
            <person name="Bender T."/>
            <person name="Huebert T."/>
            <person name="Mason A.S."/>
            <person name="Pires J.C."/>
            <person name="Barker G."/>
            <person name="Moore J."/>
            <person name="Walley P.G."/>
            <person name="Manoli S."/>
            <person name="Batley J."/>
            <person name="Edwards D."/>
            <person name="Nelson M.N."/>
            <person name="Wang X."/>
            <person name="Paterson A.H."/>
            <person name="King G."/>
            <person name="Bancroft I."/>
            <person name="Chalhoub B."/>
            <person name="Sharpe A.G."/>
        </authorList>
    </citation>
    <scope>NUCLEOTIDE SEQUENCE</scope>
    <source>
        <strain evidence="1 2">cv. TO1000</strain>
    </source>
</reference>
<dbReference type="PANTHER" id="PTHR33443:SF32">
    <property type="entry name" value="IBR DOMAIN-CONTAINING PROTEIN"/>
    <property type="match status" value="1"/>
</dbReference>